<keyword evidence="2" id="KW-1185">Reference proteome</keyword>
<accession>A8ABA3</accession>
<gene>
    <name evidence="1" type="ordered locus">Igni_1026</name>
</gene>
<proteinExistence type="predicted"/>
<dbReference type="Proteomes" id="UP000000262">
    <property type="component" value="Chromosome"/>
</dbReference>
<sequence length="49" mass="5113">MAIVFDLYPSGSILEAEFARNAGVPAVRLGCSAGYLCYEEGPKTTGAES</sequence>
<dbReference type="HOGENOM" id="CLU_3130805_0_0_2"/>
<protein>
    <submittedName>
        <fullName evidence="1">Uncharacterized protein</fullName>
    </submittedName>
</protein>
<dbReference type="STRING" id="453591.Igni_1026"/>
<evidence type="ECO:0000313" key="1">
    <source>
        <dbReference type="EMBL" id="ABU82205.1"/>
    </source>
</evidence>
<dbReference type="AlphaFoldDB" id="A8ABA3"/>
<organism evidence="1 2">
    <name type="scientific">Ignicoccus hospitalis (strain KIN4/I / DSM 18386 / JCM 14125)</name>
    <dbReference type="NCBI Taxonomy" id="453591"/>
    <lineage>
        <taxon>Archaea</taxon>
        <taxon>Thermoproteota</taxon>
        <taxon>Thermoprotei</taxon>
        <taxon>Desulfurococcales</taxon>
        <taxon>Desulfurococcaceae</taxon>
        <taxon>Ignicoccus</taxon>
    </lineage>
</organism>
<dbReference type="KEGG" id="iho:Igni_1026"/>
<name>A8ABA3_IGNH4</name>
<dbReference type="EMBL" id="CP000816">
    <property type="protein sequence ID" value="ABU82205.1"/>
    <property type="molecule type" value="Genomic_DNA"/>
</dbReference>
<evidence type="ECO:0000313" key="2">
    <source>
        <dbReference type="Proteomes" id="UP000000262"/>
    </source>
</evidence>
<dbReference type="GeneID" id="58786887"/>
<dbReference type="RefSeq" id="WP_012123169.1">
    <property type="nucleotide sequence ID" value="NC_009776.1"/>
</dbReference>
<reference evidence="1 2" key="1">
    <citation type="journal article" date="2008" name="Genome Biol.">
        <title>A genomic analysis of the archaeal system Ignicoccus hospitalis-Nanoarchaeum equitans.</title>
        <authorList>
            <person name="Podar M."/>
            <person name="Anderson I."/>
            <person name="Makarova K.S."/>
            <person name="Elkins J.G."/>
            <person name="Ivanova N."/>
            <person name="Wall M.A."/>
            <person name="Lykidis A."/>
            <person name="Mavromatis K."/>
            <person name="Sun H."/>
            <person name="Hudson M.E."/>
            <person name="Chen W."/>
            <person name="Deciu C."/>
            <person name="Hutchison D."/>
            <person name="Eads J.R."/>
            <person name="Anderson A."/>
            <person name="Fernandes F."/>
            <person name="Szeto E."/>
            <person name="Lapidus A."/>
            <person name="Kyrpides N.C."/>
            <person name="Saier M.H.Jr."/>
            <person name="Richardson P.M."/>
            <person name="Rachel R."/>
            <person name="Huber H."/>
            <person name="Eisen J.A."/>
            <person name="Koonin E.V."/>
            <person name="Keller M."/>
            <person name="Stetter K.O."/>
        </authorList>
    </citation>
    <scope>NUCLEOTIDE SEQUENCE [LARGE SCALE GENOMIC DNA]</scope>
    <source>
        <strain evidence="2">KIN4/I / DSM 18386 / JCM 14125</strain>
    </source>
</reference>